<feature type="compositionally biased region" description="Basic residues" evidence="15">
    <location>
        <begin position="887"/>
        <end position="899"/>
    </location>
</feature>
<comment type="subunit">
    <text evidence="14">Component of the COMPASS (Set1C) complex.</text>
</comment>
<reference evidence="17" key="2">
    <citation type="submission" date="2023-05" db="EMBL/GenBank/DDBJ databases">
        <authorList>
            <consortium name="Lawrence Berkeley National Laboratory"/>
            <person name="Steindorff A."/>
            <person name="Hensen N."/>
            <person name="Bonometti L."/>
            <person name="Westerberg I."/>
            <person name="Brannstrom I.O."/>
            <person name="Guillou S."/>
            <person name="Cros-Aarteil S."/>
            <person name="Calhoun S."/>
            <person name="Haridas S."/>
            <person name="Kuo A."/>
            <person name="Mondo S."/>
            <person name="Pangilinan J."/>
            <person name="Riley R."/>
            <person name="Labutti K."/>
            <person name="Andreopoulos B."/>
            <person name="Lipzen A."/>
            <person name="Chen C."/>
            <person name="Yanf M."/>
            <person name="Daum C."/>
            <person name="Ng V."/>
            <person name="Clum A."/>
            <person name="Ohm R."/>
            <person name="Martin F."/>
            <person name="Silar P."/>
            <person name="Natvig D."/>
            <person name="Lalanne C."/>
            <person name="Gautier V."/>
            <person name="Ament-Velasquez S.L."/>
            <person name="Kruys A."/>
            <person name="Hutchinson M.I."/>
            <person name="Powell A.J."/>
            <person name="Barry K."/>
            <person name="Miller A.N."/>
            <person name="Grigoriev I.V."/>
            <person name="Debuchy R."/>
            <person name="Gladieux P."/>
            <person name="Thoren M.H."/>
            <person name="Johannesson H."/>
        </authorList>
    </citation>
    <scope>NUCLEOTIDE SEQUENCE</scope>
    <source>
        <strain evidence="17">CBS 123565</strain>
    </source>
</reference>
<evidence type="ECO:0000256" key="14">
    <source>
        <dbReference type="PIRNR" id="PIRNR037104"/>
    </source>
</evidence>
<keyword evidence="8 14" id="KW-0949">S-adenosyl-L-methionine</keyword>
<protein>
    <recommendedName>
        <fullName evidence="4 14">Histone-lysine N-methyltransferase, H3 lysine-4 specific</fullName>
        <ecNumber evidence="3 14">2.1.1.354</ecNumber>
    </recommendedName>
</protein>
<evidence type="ECO:0000259" key="16">
    <source>
        <dbReference type="PROSITE" id="PS50280"/>
    </source>
</evidence>
<gene>
    <name evidence="17" type="ORF">BT67DRAFT_438943</name>
</gene>
<name>A0AAN6URM2_9PEZI</name>
<dbReference type="SUPFAM" id="SSF54928">
    <property type="entry name" value="RNA-binding domain, RBD"/>
    <property type="match status" value="1"/>
</dbReference>
<feature type="region of interest" description="Disordered" evidence="15">
    <location>
        <begin position="845"/>
        <end position="899"/>
    </location>
</feature>
<dbReference type="PROSITE" id="PS50280">
    <property type="entry name" value="SET"/>
    <property type="match status" value="1"/>
</dbReference>
<comment type="subunit">
    <text evidence="12">Component of the Set1C/COMPASS complex.</text>
</comment>
<dbReference type="Pfam" id="PF00856">
    <property type="entry name" value="SET"/>
    <property type="match status" value="1"/>
</dbReference>
<comment type="function">
    <text evidence="11">Catalytic component of the COMPASS (Set1C) complex that specifically mono-, di- and trimethylates histone H3 to form H3K4me1/2/3. Binds RNAs which might negatively affect its histone methyltransferase activity. COMPASS recognizes ubiquitinated H2B on one face of the nucleosome which stimulates the methylation of H3 on the opposing face.</text>
</comment>
<feature type="compositionally biased region" description="Basic and acidic residues" evidence="15">
    <location>
        <begin position="553"/>
        <end position="600"/>
    </location>
</feature>
<comment type="subcellular location">
    <subcellularLocation>
        <location evidence="2">Chromosome</location>
    </subcellularLocation>
    <subcellularLocation>
        <location evidence="1 14">Nucleus</location>
    </subcellularLocation>
</comment>
<evidence type="ECO:0000313" key="18">
    <source>
        <dbReference type="Proteomes" id="UP001304895"/>
    </source>
</evidence>
<dbReference type="SUPFAM" id="SSF82199">
    <property type="entry name" value="SET domain"/>
    <property type="match status" value="1"/>
</dbReference>
<feature type="compositionally biased region" description="Polar residues" evidence="15">
    <location>
        <begin position="122"/>
        <end position="151"/>
    </location>
</feature>
<dbReference type="GO" id="GO:0003676">
    <property type="term" value="F:nucleic acid binding"/>
    <property type="evidence" value="ECO:0007669"/>
    <property type="project" value="InterPro"/>
</dbReference>
<evidence type="ECO:0000256" key="6">
    <source>
        <dbReference type="ARBA" id="ARBA00022603"/>
    </source>
</evidence>
<evidence type="ECO:0000256" key="3">
    <source>
        <dbReference type="ARBA" id="ARBA00012182"/>
    </source>
</evidence>
<dbReference type="GO" id="GO:0048188">
    <property type="term" value="C:Set1C/COMPASS complex"/>
    <property type="evidence" value="ECO:0007669"/>
    <property type="project" value="InterPro"/>
</dbReference>
<dbReference type="PANTHER" id="PTHR45814">
    <property type="entry name" value="HISTONE-LYSINE N-METHYLTRANSFERASE SETD1"/>
    <property type="match status" value="1"/>
</dbReference>
<keyword evidence="6 14" id="KW-0489">Methyltransferase</keyword>
<feature type="domain" description="SET" evidence="16">
    <location>
        <begin position="1145"/>
        <end position="1262"/>
    </location>
</feature>
<accession>A0AAN6URM2</accession>
<sequence>MTRPAGASFAQFFPSAPRFTRDRAMERERAKSKAHDSPSYQPAETNGHRTPLGPSSSSRPDDGSFAGPYSGFASRSHTNGTGPDAARTLTDEAESLHGDTLNAGGSASSHASSSSSVFSAPTRPSATAAVKSSNNQLTPLTNIDSPSSYLSAPNPEKPNPTTPRRADGVDGFMPIPNGSVNDPAAAIPSVLERAPARDPSRSIKCIRCTYDPFIDDKLSSSEKRKAKPTYKEFGLDIQDDAPPSDPRLAKGGRLNYINVDFHLHKARLRHAPYDLRPYKYDAKTSCGPGPPTQVVVTGFNPLTTFSKVTAVFASFGNVAESSNKMHPETGSYLGFATFRYKDSKPSQSRPVVISAADAAKRAIRAMHGQKIEANIIRVEYDAEGRKSSRMLERVINKDKETTQMRTPGEPRIPTGPRSKEIIPGPPPTAPKGPAAHRGLVNAQGVGIPKPKPGSLIEIEPVTTHIKHEPYIFVAHDHVPVMPTTVAHMKRRLKTYLFEDIRADRTGYYIIFQDSRFGRAEAERCYKCADRTAFFTYSMVMDLHLFGTVGKSAHTSDTRRRSRTPERRHVGESRLHHEHDRSRRDDGRAKREQQDRRRREDEADLEEEKRQRAKNFDPVLEATDVVLREMKEQLIKHIRTKIAAPALFNFLDPVNHIAKRRRLNIEDPHGARLPAIVLDDYEDKSPVGTPNSRADPIERRTARLDMSGLRSRKVKSAGLNTRKHGFNDPFARHRASTRPSAFRPLHYRLRSDSEDESEDEADNRMSLGRDTEEPESRPRSRMSWDDEGTKDDYSSWGPGEDDSMTEASFILNDGTKKRKLDRQVETAIKRQKKTDEELFGVAINRIEPEFPSREPSPEDILLPGSEPAEEKDTDSSRMATPFPDEAKGKKKIIKTKKKSKKQLFEEREALKRQQQEIFEKEAVQSEVDEGKPTPDVEVEPEEPRPEEVPEKPDLDENVYPSEKVSALALPPRFSLDAAALQELALGDNDQPDLDRLRKRFGTGKLGDPELWLWRRDRIRELNSADGSARNPVNISGYYVPNPTGCARTEGVKKIFNSEKSKYLPHHIKIKKAREERQAQTGKNAKDAVAVAAETARLAAESLVAKGNSRANRANNRRFVADLNDQRKTLGQDSDVLRFNQLKKRKKPVKFARSAIHNWGLYAMENIPKDDMIIEYVGEEVRQQIAEIRENRYLKSGIGSSYLFRIDDNTVIDATKKGGIARFINHSCMPNCTAKIIKVEGSKRIVIYALRDIALSEYWPGPLIPRPDSGVDCEVARIS</sequence>
<dbReference type="PIRSF" id="PIRSF037104">
    <property type="entry name" value="Histone_H3-K4_mtfrase_Set1_fun"/>
    <property type="match status" value="1"/>
</dbReference>
<evidence type="ECO:0000256" key="15">
    <source>
        <dbReference type="SAM" id="MobiDB-lite"/>
    </source>
</evidence>
<proteinExistence type="predicted"/>
<evidence type="ECO:0000256" key="13">
    <source>
        <dbReference type="ARBA" id="ARBA00047571"/>
    </source>
</evidence>
<reference evidence="17" key="1">
    <citation type="journal article" date="2023" name="Mol. Phylogenet. Evol.">
        <title>Genome-scale phylogeny and comparative genomics of the fungal order Sordariales.</title>
        <authorList>
            <person name="Hensen N."/>
            <person name="Bonometti L."/>
            <person name="Westerberg I."/>
            <person name="Brannstrom I.O."/>
            <person name="Guillou S."/>
            <person name="Cros-Aarteil S."/>
            <person name="Calhoun S."/>
            <person name="Haridas S."/>
            <person name="Kuo A."/>
            <person name="Mondo S."/>
            <person name="Pangilinan J."/>
            <person name="Riley R."/>
            <person name="LaButti K."/>
            <person name="Andreopoulos B."/>
            <person name="Lipzen A."/>
            <person name="Chen C."/>
            <person name="Yan M."/>
            <person name="Daum C."/>
            <person name="Ng V."/>
            <person name="Clum A."/>
            <person name="Steindorff A."/>
            <person name="Ohm R.A."/>
            <person name="Martin F."/>
            <person name="Silar P."/>
            <person name="Natvig D.O."/>
            <person name="Lalanne C."/>
            <person name="Gautier V."/>
            <person name="Ament-Velasquez S.L."/>
            <person name="Kruys A."/>
            <person name="Hutchinson M.I."/>
            <person name="Powell A.J."/>
            <person name="Barry K."/>
            <person name="Miller A.N."/>
            <person name="Grigoriev I.V."/>
            <person name="Debuchy R."/>
            <person name="Gladieux P."/>
            <person name="Hiltunen Thoren M."/>
            <person name="Johannesson H."/>
        </authorList>
    </citation>
    <scope>NUCLEOTIDE SEQUENCE</scope>
    <source>
        <strain evidence="17">CBS 123565</strain>
    </source>
</reference>
<dbReference type="InterPro" id="IPR024636">
    <property type="entry name" value="SET_assoc"/>
</dbReference>
<comment type="catalytic activity">
    <reaction evidence="13 14">
        <text>L-lysyl(4)-[histone H3] + 3 S-adenosyl-L-methionine = N(6),N(6),N(6)-trimethyl-L-lysyl(4)-[histone H3] + 3 S-adenosyl-L-homocysteine + 3 H(+)</text>
        <dbReference type="Rhea" id="RHEA:60260"/>
        <dbReference type="Rhea" id="RHEA-COMP:15537"/>
        <dbReference type="Rhea" id="RHEA-COMP:15547"/>
        <dbReference type="ChEBI" id="CHEBI:15378"/>
        <dbReference type="ChEBI" id="CHEBI:29969"/>
        <dbReference type="ChEBI" id="CHEBI:57856"/>
        <dbReference type="ChEBI" id="CHEBI:59789"/>
        <dbReference type="ChEBI" id="CHEBI:61961"/>
        <dbReference type="EC" id="2.1.1.354"/>
    </reaction>
</comment>
<feature type="compositionally biased region" description="Low complexity" evidence="15">
    <location>
        <begin position="106"/>
        <end position="120"/>
    </location>
</feature>
<keyword evidence="10 14" id="KW-0539">Nucleus</keyword>
<evidence type="ECO:0000256" key="7">
    <source>
        <dbReference type="ARBA" id="ARBA00022679"/>
    </source>
</evidence>
<dbReference type="InterPro" id="IPR035979">
    <property type="entry name" value="RBD_domain_sf"/>
</dbReference>
<dbReference type="InterPro" id="IPR001214">
    <property type="entry name" value="SET_dom"/>
</dbReference>
<dbReference type="InterPro" id="IPR044570">
    <property type="entry name" value="Set1-like"/>
</dbReference>
<feature type="compositionally biased region" description="Basic and acidic residues" evidence="15">
    <location>
        <begin position="766"/>
        <end position="783"/>
    </location>
</feature>
<feature type="region of interest" description="Disordered" evidence="15">
    <location>
        <begin position="1"/>
        <end position="170"/>
    </location>
</feature>
<dbReference type="GO" id="GO:0005694">
    <property type="term" value="C:chromosome"/>
    <property type="evidence" value="ECO:0007669"/>
    <property type="project" value="UniProtKB-SubCell"/>
</dbReference>
<keyword evidence="5 14" id="KW-0158">Chromosome</keyword>
<dbReference type="AlphaFoldDB" id="A0AAN6URM2"/>
<comment type="caution">
    <text evidence="17">The sequence shown here is derived from an EMBL/GenBank/DDBJ whole genome shotgun (WGS) entry which is preliminary data.</text>
</comment>
<dbReference type="InterPro" id="IPR046341">
    <property type="entry name" value="SET_dom_sf"/>
</dbReference>
<dbReference type="SMART" id="SM00317">
    <property type="entry name" value="SET"/>
    <property type="match status" value="1"/>
</dbReference>
<keyword evidence="18" id="KW-1185">Reference proteome</keyword>
<evidence type="ECO:0000256" key="2">
    <source>
        <dbReference type="ARBA" id="ARBA00004286"/>
    </source>
</evidence>
<feature type="compositionally biased region" description="Basic and acidic residues" evidence="15">
    <location>
        <begin position="914"/>
        <end position="933"/>
    </location>
</feature>
<feature type="region of interest" description="Disordered" evidence="15">
    <location>
        <begin position="403"/>
        <end position="433"/>
    </location>
</feature>
<evidence type="ECO:0000256" key="5">
    <source>
        <dbReference type="ARBA" id="ARBA00022454"/>
    </source>
</evidence>
<feature type="region of interest" description="Disordered" evidence="15">
    <location>
        <begin position="914"/>
        <end position="957"/>
    </location>
</feature>
<evidence type="ECO:0000256" key="9">
    <source>
        <dbReference type="ARBA" id="ARBA00022853"/>
    </source>
</evidence>
<dbReference type="Pfam" id="PF11764">
    <property type="entry name" value="N-SET"/>
    <property type="match status" value="1"/>
</dbReference>
<dbReference type="EMBL" id="MU853402">
    <property type="protein sequence ID" value="KAK4137699.1"/>
    <property type="molecule type" value="Genomic_DNA"/>
</dbReference>
<organism evidence="17 18">
    <name type="scientific">Trichocladium antarcticum</name>
    <dbReference type="NCBI Taxonomy" id="1450529"/>
    <lineage>
        <taxon>Eukaryota</taxon>
        <taxon>Fungi</taxon>
        <taxon>Dikarya</taxon>
        <taxon>Ascomycota</taxon>
        <taxon>Pezizomycotina</taxon>
        <taxon>Sordariomycetes</taxon>
        <taxon>Sordariomycetidae</taxon>
        <taxon>Sordariales</taxon>
        <taxon>Chaetomiaceae</taxon>
        <taxon>Trichocladium</taxon>
    </lineage>
</organism>
<dbReference type="PROSITE" id="PS51572">
    <property type="entry name" value="SAM_MT43_1"/>
    <property type="match status" value="1"/>
</dbReference>
<evidence type="ECO:0000256" key="11">
    <source>
        <dbReference type="ARBA" id="ARBA00044492"/>
    </source>
</evidence>
<evidence type="ECO:0000256" key="8">
    <source>
        <dbReference type="ARBA" id="ARBA00022691"/>
    </source>
</evidence>
<evidence type="ECO:0000256" key="10">
    <source>
        <dbReference type="ARBA" id="ARBA00023242"/>
    </source>
</evidence>
<evidence type="ECO:0000256" key="12">
    <source>
        <dbReference type="ARBA" id="ARBA00044515"/>
    </source>
</evidence>
<feature type="compositionally biased region" description="Basic and acidic residues" evidence="15">
    <location>
        <begin position="940"/>
        <end position="953"/>
    </location>
</feature>
<feature type="compositionally biased region" description="Basic and acidic residues" evidence="15">
    <location>
        <begin position="19"/>
        <end position="36"/>
    </location>
</feature>
<dbReference type="InterPro" id="IPR017111">
    <property type="entry name" value="Set1_fungi"/>
</dbReference>
<evidence type="ECO:0000256" key="1">
    <source>
        <dbReference type="ARBA" id="ARBA00004123"/>
    </source>
</evidence>
<feature type="region of interest" description="Disordered" evidence="15">
    <location>
        <begin position="550"/>
        <end position="610"/>
    </location>
</feature>
<comment type="function">
    <text evidence="14">Catalytic component of the COMPASS (Set1C) complex that specifically mono-, di- and trimethylates histone H3 to form H3K4me1/2/3. COMPASS recognizes ubiquitinated H2B on one face of the nucleosome which stimulates the methylation of H3 on the opposing face.</text>
</comment>
<dbReference type="InterPro" id="IPR012677">
    <property type="entry name" value="Nucleotide-bd_a/b_plait_sf"/>
</dbReference>
<dbReference type="Proteomes" id="UP001304895">
    <property type="component" value="Unassembled WGS sequence"/>
</dbReference>
<feature type="region of interest" description="Disordered" evidence="15">
    <location>
        <begin position="683"/>
        <end position="820"/>
    </location>
</feature>
<dbReference type="GO" id="GO:0032259">
    <property type="term" value="P:methylation"/>
    <property type="evidence" value="ECO:0007669"/>
    <property type="project" value="UniProtKB-KW"/>
</dbReference>
<dbReference type="Gene3D" id="3.30.70.330">
    <property type="match status" value="1"/>
</dbReference>
<dbReference type="Gene3D" id="2.170.270.10">
    <property type="entry name" value="SET domain"/>
    <property type="match status" value="1"/>
</dbReference>
<dbReference type="SMART" id="SM01291">
    <property type="entry name" value="N-SET"/>
    <property type="match status" value="1"/>
</dbReference>
<dbReference type="EC" id="2.1.1.354" evidence="3 14"/>
<feature type="compositionally biased region" description="Basic and acidic residues" evidence="15">
    <location>
        <begin position="845"/>
        <end position="855"/>
    </location>
</feature>
<keyword evidence="7 14" id="KW-0808">Transferase</keyword>
<dbReference type="PANTHER" id="PTHR45814:SF2">
    <property type="entry name" value="HISTONE-LYSINE N-METHYLTRANSFERASE SETD1"/>
    <property type="match status" value="1"/>
</dbReference>
<evidence type="ECO:0000313" key="17">
    <source>
        <dbReference type="EMBL" id="KAK4137699.1"/>
    </source>
</evidence>
<dbReference type="GO" id="GO:0140999">
    <property type="term" value="F:histone H3K4 trimethyltransferase activity"/>
    <property type="evidence" value="ECO:0007669"/>
    <property type="project" value="UniProtKB-EC"/>
</dbReference>
<evidence type="ECO:0000256" key="4">
    <source>
        <dbReference type="ARBA" id="ARBA00015839"/>
    </source>
</evidence>
<dbReference type="Pfam" id="PF11767">
    <property type="entry name" value="SET_assoc"/>
    <property type="match status" value="1"/>
</dbReference>
<keyword evidence="9 14" id="KW-0156">Chromatin regulator</keyword>
<dbReference type="InterPro" id="IPR024657">
    <property type="entry name" value="COMPASS_Set1_N-SET"/>
</dbReference>